<accession>A0A2T6AD69</accession>
<dbReference type="Proteomes" id="UP000244069">
    <property type="component" value="Unassembled WGS sequence"/>
</dbReference>
<gene>
    <name evidence="1" type="ORF">C8N44_12729</name>
</gene>
<name>A0A2T6AD69_9RHOB</name>
<sequence>MFKLFSFRRRPDNVARQSLSRLLSDPHMRRDIGLPNIDHSSLQMGRQMNHIRGWL</sequence>
<dbReference type="RefSeq" id="WP_158274089.1">
    <property type="nucleotide sequence ID" value="NZ_BMEZ01000025.1"/>
</dbReference>
<comment type="caution">
    <text evidence="1">The sequence shown here is derived from an EMBL/GenBank/DDBJ whole genome shotgun (WGS) entry which is preliminary data.</text>
</comment>
<evidence type="ECO:0000313" key="1">
    <source>
        <dbReference type="EMBL" id="PTX41763.1"/>
    </source>
</evidence>
<reference evidence="1 2" key="1">
    <citation type="submission" date="2018-04" db="EMBL/GenBank/DDBJ databases">
        <title>Genomic Encyclopedia of Archaeal and Bacterial Type Strains, Phase II (KMG-II): from individual species to whole genera.</title>
        <authorList>
            <person name="Goeker M."/>
        </authorList>
    </citation>
    <scope>NUCLEOTIDE SEQUENCE [LARGE SCALE GENOMIC DNA]</scope>
    <source>
        <strain evidence="1 2">DSM 29329</strain>
    </source>
</reference>
<protein>
    <submittedName>
        <fullName evidence="1">Uncharacterized protein</fullName>
    </submittedName>
</protein>
<dbReference type="EMBL" id="QBKN01000027">
    <property type="protein sequence ID" value="PTX41763.1"/>
    <property type="molecule type" value="Genomic_DNA"/>
</dbReference>
<keyword evidence="2" id="KW-1185">Reference proteome</keyword>
<organism evidence="1 2">
    <name type="scientific">Allosediminivita pacifica</name>
    <dbReference type="NCBI Taxonomy" id="1267769"/>
    <lineage>
        <taxon>Bacteria</taxon>
        <taxon>Pseudomonadati</taxon>
        <taxon>Pseudomonadota</taxon>
        <taxon>Alphaproteobacteria</taxon>
        <taxon>Rhodobacterales</taxon>
        <taxon>Paracoccaceae</taxon>
        <taxon>Allosediminivita</taxon>
    </lineage>
</organism>
<dbReference type="AlphaFoldDB" id="A0A2T6AD69"/>
<evidence type="ECO:0000313" key="2">
    <source>
        <dbReference type="Proteomes" id="UP000244069"/>
    </source>
</evidence>
<proteinExistence type="predicted"/>